<evidence type="ECO:0000313" key="1">
    <source>
        <dbReference type="EMBL" id="TQF13970.1"/>
    </source>
</evidence>
<dbReference type="Proteomes" id="UP000315369">
    <property type="component" value="Unassembled WGS sequence"/>
</dbReference>
<dbReference type="AlphaFoldDB" id="A0A540WYE6"/>
<sequence>MTEPVTVSAEPPANVGMNYVALKEEGTTLVQELSGKIWTDYNEHDPGVTTLEQLCYALTELSYRASFPLADMLLDPVTGLIEPERQGLFPALDILPCNPLTERDYRKLLIDRVPAVGNVWLTPATSDAVQGLYDVAIYAPGRDDCATDESSPDSIISAVRRVYNRHRGLCEDLRTVTLLEHVEATVSAEASIDESRTPEVILAGLFFRIGNFLAPEPLRESLKSLLDAGRTPDEIFEGPLLRDGFIADPELQPQATSIAIQDLTRAMVQTPGVTSVRNVSLRADEKVTVGPDGSLPVAPNQVLIVDAGVDAKRGGFSIRLFRNGVEVKPQPARVRRELDRLWAEQRRTYPLAPQYEEYLAMPKGQRQDFRGYASIQTQYPMVYGIGSAGLSEGAPLARQGQARQFKGYLLVFEQLLTDFFAQLAHVRDLFSSDTELRQTYFSQSLADSVPDVEPLLKREVPGAGTPGYALGLEELVASQDPVTERRNRFLDVLLALCGEELDDDSVANVAWEGRPAAVQAERLMEAKLALLQRLVQSTHGRGRGIDYLERPGPGNVAGMAIKSRIQLGMNEADARPLIDTLDEHGLDLSDSGGPAPEGRALARYADTIEERFAPVLSLPAPESPVASPLRAQAVSGAFLGAASSLENFRVGSLPGESSVALVCKASSEAGWHLAGKFPDTGSAVARAHALAEQVGSLNRQRSQLYIVEHVLLRSARRDGEDAFAYSFTVTAVISTATQQWRNPEFQAFAREVIRSNAPALVVADCLFLGPARMAGFERLYWAWRNALRQEDSAGLATASARLRDFLEAATRESEAAPA</sequence>
<keyword evidence="2" id="KW-1185">Reference proteome</keyword>
<gene>
    <name evidence="1" type="ORF">FJV41_21105</name>
</gene>
<proteinExistence type="predicted"/>
<evidence type="ECO:0000313" key="2">
    <source>
        <dbReference type="Proteomes" id="UP000315369"/>
    </source>
</evidence>
<dbReference type="EMBL" id="VIFM01000082">
    <property type="protein sequence ID" value="TQF13970.1"/>
    <property type="molecule type" value="Genomic_DNA"/>
</dbReference>
<organism evidence="1 2">
    <name type="scientific">Myxococcus llanfairpwllgwyngyllgogerychwyrndrobwllllantysiliogogogochensis</name>
    <dbReference type="NCBI Taxonomy" id="2590453"/>
    <lineage>
        <taxon>Bacteria</taxon>
        <taxon>Pseudomonadati</taxon>
        <taxon>Myxococcota</taxon>
        <taxon>Myxococcia</taxon>
        <taxon>Myxococcales</taxon>
        <taxon>Cystobacterineae</taxon>
        <taxon>Myxococcaceae</taxon>
        <taxon>Myxococcus</taxon>
    </lineage>
</organism>
<name>A0A540WYE6_9BACT</name>
<dbReference type="RefSeq" id="WP_141644322.1">
    <property type="nucleotide sequence ID" value="NZ_VIFM01000082.1"/>
</dbReference>
<dbReference type="OrthoDB" id="8263000at2"/>
<reference evidence="1 2" key="1">
    <citation type="submission" date="2019-06" db="EMBL/GenBank/DDBJ databases">
        <authorList>
            <person name="Livingstone P."/>
            <person name="Whitworth D."/>
        </authorList>
    </citation>
    <scope>NUCLEOTIDE SEQUENCE [LARGE SCALE GENOMIC DNA]</scope>
    <source>
        <strain evidence="1 2">AM401</strain>
    </source>
</reference>
<protein>
    <submittedName>
        <fullName evidence="1">Uncharacterized protein</fullName>
    </submittedName>
</protein>
<accession>A0A540WYE6</accession>
<comment type="caution">
    <text evidence="1">The sequence shown here is derived from an EMBL/GenBank/DDBJ whole genome shotgun (WGS) entry which is preliminary data.</text>
</comment>